<sequence>MATNITFLIDSTKLQKGGPSINAPVAVSHPPFVLNGKPMDPEYKVPIGGGENVVIYTEEANHSQSVKVAPCGIVAHTFKGEALSPSIMKDPTLRPIDIPNFELYPGPVPDFIAYLPDDNPQWTAAPPSWPYWAGNPLISQGLYASMTRTYVPYVTFNGSRIVSGELQYGLVFGLTRDGTSVEYFYFDPYLVINS</sequence>
<comment type="caution">
    <text evidence="1">The sequence shown here is derived from an EMBL/GenBank/DDBJ whole genome shotgun (WGS) entry which is preliminary data.</text>
</comment>
<name>A0ABT4A903_9BACT</name>
<proteinExistence type="predicted"/>
<dbReference type="RefSeq" id="WP_267536928.1">
    <property type="nucleotide sequence ID" value="NZ_JAPNKA010000001.1"/>
</dbReference>
<dbReference type="EMBL" id="JAPNKA010000001">
    <property type="protein sequence ID" value="MCY1078133.1"/>
    <property type="molecule type" value="Genomic_DNA"/>
</dbReference>
<gene>
    <name evidence="1" type="ORF">OV287_27020</name>
</gene>
<reference evidence="1 2" key="1">
    <citation type="submission" date="2022-11" db="EMBL/GenBank/DDBJ databases">
        <title>Minimal conservation of predation-associated metabolite biosynthetic gene clusters underscores biosynthetic potential of Myxococcota including descriptions for ten novel species: Archangium lansinium sp. nov., Myxococcus landrumus sp. nov., Nannocystis bai.</title>
        <authorList>
            <person name="Ahearne A."/>
            <person name="Stevens C."/>
            <person name="Phillips K."/>
        </authorList>
    </citation>
    <scope>NUCLEOTIDE SEQUENCE [LARGE SCALE GENOMIC DNA]</scope>
    <source>
        <strain evidence="1 2">MIWBW</strain>
    </source>
</reference>
<evidence type="ECO:0000313" key="1">
    <source>
        <dbReference type="EMBL" id="MCY1078133.1"/>
    </source>
</evidence>
<evidence type="ECO:0000313" key="2">
    <source>
        <dbReference type="Proteomes" id="UP001207654"/>
    </source>
</evidence>
<organism evidence="1 2">
    <name type="scientific">Archangium lansingense</name>
    <dbReference type="NCBI Taxonomy" id="2995310"/>
    <lineage>
        <taxon>Bacteria</taxon>
        <taxon>Pseudomonadati</taxon>
        <taxon>Myxococcota</taxon>
        <taxon>Myxococcia</taxon>
        <taxon>Myxococcales</taxon>
        <taxon>Cystobacterineae</taxon>
        <taxon>Archangiaceae</taxon>
        <taxon>Archangium</taxon>
    </lineage>
</organism>
<protein>
    <submittedName>
        <fullName evidence="1">Uncharacterized protein</fullName>
    </submittedName>
</protein>
<dbReference type="Proteomes" id="UP001207654">
    <property type="component" value="Unassembled WGS sequence"/>
</dbReference>
<keyword evidence="2" id="KW-1185">Reference proteome</keyword>
<accession>A0ABT4A903</accession>